<dbReference type="InterPro" id="IPR027417">
    <property type="entry name" value="P-loop_NTPase"/>
</dbReference>
<feature type="repeat" description="TPR" evidence="4">
    <location>
        <begin position="488"/>
        <end position="521"/>
    </location>
</feature>
<evidence type="ECO:0000256" key="3">
    <source>
        <dbReference type="ARBA" id="ARBA00022737"/>
    </source>
</evidence>
<dbReference type="Proteomes" id="UP001249851">
    <property type="component" value="Unassembled WGS sequence"/>
</dbReference>
<dbReference type="InterPro" id="IPR032171">
    <property type="entry name" value="COR-A"/>
</dbReference>
<dbReference type="GO" id="GO:0005092">
    <property type="term" value="F:GDP-dissociation inhibitor activity"/>
    <property type="evidence" value="ECO:0007669"/>
    <property type="project" value="TreeGrafter"/>
</dbReference>
<name>A0AAD9UXN7_ACRCE</name>
<dbReference type="InterPro" id="IPR000488">
    <property type="entry name" value="Death_dom"/>
</dbReference>
<dbReference type="SUPFAM" id="SSF52540">
    <property type="entry name" value="P-loop containing nucleoside triphosphate hydrolases"/>
    <property type="match status" value="1"/>
</dbReference>
<dbReference type="Pfam" id="PF16095">
    <property type="entry name" value="COR-A"/>
    <property type="match status" value="1"/>
</dbReference>
<dbReference type="Gene3D" id="3.40.50.300">
    <property type="entry name" value="P-loop containing nucleotide triphosphate hydrolases"/>
    <property type="match status" value="2"/>
</dbReference>
<feature type="repeat" description="TPR" evidence="4">
    <location>
        <begin position="648"/>
        <end position="681"/>
    </location>
</feature>
<dbReference type="InterPro" id="IPR006597">
    <property type="entry name" value="Sel1-like"/>
</dbReference>
<reference evidence="6" key="1">
    <citation type="journal article" date="2023" name="G3 (Bethesda)">
        <title>Whole genome assembly and annotation of the endangered Caribbean coral Acropora cervicornis.</title>
        <authorList>
            <person name="Selwyn J.D."/>
            <person name="Vollmer S.V."/>
        </authorList>
    </citation>
    <scope>NUCLEOTIDE SEQUENCE</scope>
    <source>
        <strain evidence="6">K2</strain>
    </source>
</reference>
<dbReference type="InterPro" id="IPR036388">
    <property type="entry name" value="WH-like_DNA-bd_sf"/>
</dbReference>
<feature type="repeat" description="TPR" evidence="4">
    <location>
        <begin position="448"/>
        <end position="481"/>
    </location>
</feature>
<dbReference type="PANTHER" id="PTHR45954:SF1">
    <property type="entry name" value="LD33695P"/>
    <property type="match status" value="1"/>
</dbReference>
<feature type="repeat" description="TPR" evidence="4">
    <location>
        <begin position="248"/>
        <end position="281"/>
    </location>
</feature>
<feature type="repeat" description="TPR" evidence="4">
    <location>
        <begin position="408"/>
        <end position="441"/>
    </location>
</feature>
<accession>A0AAD9UXN7</accession>
<sequence length="1745" mass="195566">MKKILKNISKKLCYREAPFTPGSFQEALDKHEKHLNIAREADDRAGEGNAYYKLGIAYNSLGDFPKAIECYEKSLNLSREAGDWDGEGDVYINLGIAYDSHGNFPKAIECYEKSLNIFRQAGHLNGESTAYCNLGITYNSQGHFPKAIECYEMSLNLSREAGDRDGEGVVYINLGIAYDSHGDFPKAIECYEKSLNLSREAGDRGTEGKAFYSLGVAYNSHGNFPKAIECYEKSLNLSREAGDRGTEGKAFYSLGVAYDSHGDFPKAIECYEKSLNLSREAGDRDTEGKAFYSLGVAYNSHGNFPKAIECYEKSLNLSREAGDRGTEGKAFYSLGVAYDSHGDFPKAIECYEKSLNLSREAGDRDTEGKAFYSLGVAYNSHGNFPKAIECYEKSLNLSREAGDRGTEGKAFYSLGVAYDSHGDFPKAIECYEKSLNLSREAGDRGTEGKAFYSLGVAYDSHGDFPKAIECYEKSLNLSREAGDRGTEGKAFYSLGVAYNSHGNFPKAIECYEKSLLLSREAGDRDGEGVVYINLGIAYDSHGDFPKAIECYEKSLNLSREAGDRDGEGVVYIHLGIAYGSHGDFPKAIECYGKSLNIYRQAGDRDGEGVVYINLGIAYDSHGDFPKAIECYEKSLLLSREAGDRGTEERAYLKLEDAYTSRKDFPNAIKCYRESLNIAREGGSRSGVSWPSALSDVSKAEYREGHLKIVKEVGGLTQRAAEAGPFNIQVTPPEINLRGPTALEAYSKALTEGKTRVKRIPIMLIGQERSGKTSLKKSLQGLRFNADEDSTAGIDIDPSDFKVTTEIWKAGKKDRAASKKEMGSSFEHHVASVVVKNLKEKQLISALKNVDKLKDLESSLTVSTEVQIVSETNEIPQDRQGLSTANIKDEVGSSAYSYSTTQSETEEDYADSLNSYGATHVGGGSRVFQTTENYLPQTKSRDNTVSLEKIPEEIETLIKKLRYELDKNESEDDIYSVFWDFAGESVYYETHQLFLTSKAIYLLVYDLGRDPEESAQPVKKEGVFEKIEEQSCTKTNLDYLDHWMTSVSSQSSPNEDHDLYSASTSTVLPKTLPPVFLVCTHSDQPFGGIDPSELAIKVYGSLKTKSYGRQLFHTVFYVDNTKSGLQTECPEVTRLRESILAVAKELPQTKESIPIKWLKYEEALQVVLDEGHKWISIEHAKRIASEVCQIHDNQEFVTLLDFLHDQRILIHFGDTVELNKLVVLDPQWLIDVFKAVITVKRYDQQERGLNDSWLRLEREGILEEKLLKHAWGSLVEELHTFESLIAIMEKFSLMCHWSSSDEECGEKYLVPSMLRWYPPQGITKLITSARLPSLFVKFEPGQVPSNLFPRLVLQFLQWGRNEFWSTVNPQLYKNFARFYTAEDENCSVVLLCHSSLIEVVVHEGNVHSLKDDFQTKLGNSPGDHRDSFEAHCAREVFRQLVFLLERLRKEFCWLKRMKYKVGVICPVCCHKRRVSYCSTHHKQDCAREECLHFISESELRKANQSITCTRSAVAVNNKVYIKDFTAWFVSPSGETTTDAIDGRILCSRRDPLLPGKLDICDIPDEKTRDFTITLTEREDKSLALPGNVLESLVLPSCDPKEIVLKLKENLHLDQADLEKPSAETTRMIRCLAATAKDSNRIDVVKHLREIMPAGTTGPLLPGKLDICDIPVKNWRHLTIDLTVGGRWKDVADRLGLSGSEIQFLDERYPNPSEATLDFVAHYQGMNVDGLYDVLTECGMPVLADIL</sequence>
<feature type="repeat" description="TPR" evidence="4">
    <location>
        <begin position="48"/>
        <end position="81"/>
    </location>
</feature>
<dbReference type="GO" id="GO:0000132">
    <property type="term" value="P:establishment of mitotic spindle orientation"/>
    <property type="evidence" value="ECO:0007669"/>
    <property type="project" value="TreeGrafter"/>
</dbReference>
<keyword evidence="2" id="KW-0963">Cytoplasm</keyword>
<dbReference type="Gene3D" id="1.25.40.10">
    <property type="entry name" value="Tetratricopeptide repeat domain"/>
    <property type="match status" value="4"/>
</dbReference>
<dbReference type="InterPro" id="IPR019734">
    <property type="entry name" value="TPR_rpt"/>
</dbReference>
<dbReference type="Pfam" id="PF13424">
    <property type="entry name" value="TPR_12"/>
    <property type="match status" value="7"/>
</dbReference>
<evidence type="ECO:0000256" key="1">
    <source>
        <dbReference type="ARBA" id="ARBA00004496"/>
    </source>
</evidence>
<feature type="repeat" description="TPR" evidence="4">
    <location>
        <begin position="208"/>
        <end position="241"/>
    </location>
</feature>
<dbReference type="PROSITE" id="PS50293">
    <property type="entry name" value="TPR_REGION"/>
    <property type="match status" value="9"/>
</dbReference>
<feature type="repeat" description="TPR" evidence="4">
    <location>
        <begin position="168"/>
        <end position="201"/>
    </location>
</feature>
<keyword evidence="7" id="KW-1185">Reference proteome</keyword>
<keyword evidence="4" id="KW-0802">TPR repeat</keyword>
<dbReference type="Pfam" id="PF00515">
    <property type="entry name" value="TPR_1"/>
    <property type="match status" value="1"/>
</dbReference>
<dbReference type="SUPFAM" id="SSF47986">
    <property type="entry name" value="DEATH domain"/>
    <property type="match status" value="1"/>
</dbReference>
<organism evidence="6 7">
    <name type="scientific">Acropora cervicornis</name>
    <name type="common">Staghorn coral</name>
    <dbReference type="NCBI Taxonomy" id="6130"/>
    <lineage>
        <taxon>Eukaryota</taxon>
        <taxon>Metazoa</taxon>
        <taxon>Cnidaria</taxon>
        <taxon>Anthozoa</taxon>
        <taxon>Hexacorallia</taxon>
        <taxon>Scleractinia</taxon>
        <taxon>Astrocoeniina</taxon>
        <taxon>Acroporidae</taxon>
        <taxon>Acropora</taxon>
    </lineage>
</organism>
<comment type="caution">
    <text evidence="6">The sequence shown here is derived from an EMBL/GenBank/DDBJ whole genome shotgun (WGS) entry which is preliminary data.</text>
</comment>
<dbReference type="Gene3D" id="1.10.533.10">
    <property type="entry name" value="Death Domain, Fas"/>
    <property type="match status" value="1"/>
</dbReference>
<feature type="repeat" description="TPR" evidence="4">
    <location>
        <begin position="368"/>
        <end position="401"/>
    </location>
</feature>
<dbReference type="EMBL" id="JARQWQ010000076">
    <property type="protein sequence ID" value="KAK2553562.1"/>
    <property type="molecule type" value="Genomic_DNA"/>
</dbReference>
<dbReference type="CDD" id="cd01670">
    <property type="entry name" value="Death"/>
    <property type="match status" value="1"/>
</dbReference>
<protein>
    <submittedName>
        <fullName evidence="6">Tetratricopeptide repeat protein 28</fullName>
    </submittedName>
</protein>
<comment type="subcellular location">
    <subcellularLocation>
        <location evidence="1">Cytoplasm</location>
    </subcellularLocation>
</comment>
<feature type="domain" description="Death" evidence="5">
    <location>
        <begin position="1671"/>
        <end position="1745"/>
    </location>
</feature>
<dbReference type="GO" id="GO:0001965">
    <property type="term" value="F:G-protein alpha-subunit binding"/>
    <property type="evidence" value="ECO:0007669"/>
    <property type="project" value="TreeGrafter"/>
</dbReference>
<gene>
    <name evidence="6" type="ORF">P5673_025051</name>
</gene>
<evidence type="ECO:0000259" key="5">
    <source>
        <dbReference type="PROSITE" id="PS50017"/>
    </source>
</evidence>
<feature type="repeat" description="TPR" evidence="4">
    <location>
        <begin position="288"/>
        <end position="321"/>
    </location>
</feature>
<dbReference type="PANTHER" id="PTHR45954">
    <property type="entry name" value="LD33695P"/>
    <property type="match status" value="1"/>
</dbReference>
<proteinExistence type="predicted"/>
<dbReference type="InterPro" id="IPR011990">
    <property type="entry name" value="TPR-like_helical_dom_sf"/>
</dbReference>
<feature type="repeat" description="TPR" evidence="4">
    <location>
        <begin position="528"/>
        <end position="561"/>
    </location>
</feature>
<feature type="repeat" description="TPR" evidence="4">
    <location>
        <begin position="88"/>
        <end position="121"/>
    </location>
</feature>
<feature type="repeat" description="TPR" evidence="4">
    <location>
        <begin position="608"/>
        <end position="641"/>
    </location>
</feature>
<feature type="repeat" description="TPR" evidence="4">
    <location>
        <begin position="568"/>
        <end position="601"/>
    </location>
</feature>
<evidence type="ECO:0000313" key="7">
    <source>
        <dbReference type="Proteomes" id="UP001249851"/>
    </source>
</evidence>
<dbReference type="Gene3D" id="1.10.10.10">
    <property type="entry name" value="Winged helix-like DNA-binding domain superfamily/Winged helix DNA-binding domain"/>
    <property type="match status" value="1"/>
</dbReference>
<feature type="repeat" description="TPR" evidence="4">
    <location>
        <begin position="328"/>
        <end position="361"/>
    </location>
</feature>
<dbReference type="InterPro" id="IPR052386">
    <property type="entry name" value="GPSM"/>
</dbReference>
<feature type="repeat" description="TPR" evidence="4">
    <location>
        <begin position="128"/>
        <end position="161"/>
    </location>
</feature>
<evidence type="ECO:0000256" key="2">
    <source>
        <dbReference type="ARBA" id="ARBA00022490"/>
    </source>
</evidence>
<evidence type="ECO:0000256" key="4">
    <source>
        <dbReference type="PROSITE-ProRule" id="PRU00339"/>
    </source>
</evidence>
<dbReference type="PROSITE" id="PS50005">
    <property type="entry name" value="TPR"/>
    <property type="match status" value="16"/>
</dbReference>
<dbReference type="SUPFAM" id="SSF48452">
    <property type="entry name" value="TPR-like"/>
    <property type="match status" value="4"/>
</dbReference>
<evidence type="ECO:0000313" key="6">
    <source>
        <dbReference type="EMBL" id="KAK2553562.1"/>
    </source>
</evidence>
<reference evidence="6" key="2">
    <citation type="journal article" date="2023" name="Science">
        <title>Genomic signatures of disease resistance in endangered staghorn corals.</title>
        <authorList>
            <person name="Vollmer S.V."/>
            <person name="Selwyn J.D."/>
            <person name="Despard B.A."/>
            <person name="Roesel C.L."/>
        </authorList>
    </citation>
    <scope>NUCLEOTIDE SEQUENCE</scope>
    <source>
        <strain evidence="6">K2</strain>
    </source>
</reference>
<dbReference type="SMART" id="SM00028">
    <property type="entry name" value="TPR"/>
    <property type="match status" value="16"/>
</dbReference>
<dbReference type="GO" id="GO:0007165">
    <property type="term" value="P:signal transduction"/>
    <property type="evidence" value="ECO:0007669"/>
    <property type="project" value="InterPro"/>
</dbReference>
<dbReference type="GO" id="GO:0005938">
    <property type="term" value="C:cell cortex"/>
    <property type="evidence" value="ECO:0007669"/>
    <property type="project" value="TreeGrafter"/>
</dbReference>
<dbReference type="SMART" id="SM00671">
    <property type="entry name" value="SEL1"/>
    <property type="match status" value="13"/>
</dbReference>
<dbReference type="InterPro" id="IPR011029">
    <property type="entry name" value="DEATH-like_dom_sf"/>
</dbReference>
<dbReference type="PROSITE" id="PS50017">
    <property type="entry name" value="DEATH_DOMAIN"/>
    <property type="match status" value="1"/>
</dbReference>
<keyword evidence="3" id="KW-0677">Repeat</keyword>